<dbReference type="InterPro" id="IPR018247">
    <property type="entry name" value="EF_Hand_1_Ca_BS"/>
</dbReference>
<dbReference type="EMBL" id="AM940140">
    <property type="protein sequence ID" value="CAP78918.2"/>
    <property type="molecule type" value="Genomic_DNA"/>
</dbReference>
<dbReference type="GO" id="GO:0030248">
    <property type="term" value="F:cellulose binding"/>
    <property type="evidence" value="ECO:0007669"/>
    <property type="project" value="InterPro"/>
</dbReference>
<feature type="region of interest" description="Disordered" evidence="7">
    <location>
        <begin position="698"/>
        <end position="724"/>
    </location>
</feature>
<dbReference type="PROSITE" id="PS00018">
    <property type="entry name" value="EF_HAND_1"/>
    <property type="match status" value="1"/>
</dbReference>
<dbReference type="SUPFAM" id="SSF49384">
    <property type="entry name" value="Carbohydrate-binding domain"/>
    <property type="match status" value="1"/>
</dbReference>
<feature type="domain" description="CBM3" evidence="8">
    <location>
        <begin position="539"/>
        <end position="701"/>
    </location>
</feature>
<evidence type="ECO:0000256" key="7">
    <source>
        <dbReference type="SAM" id="MobiDB-lite"/>
    </source>
</evidence>
<accession>B0JFE7</accession>
<proteinExistence type="predicted"/>
<dbReference type="InterPro" id="IPR036966">
    <property type="entry name" value="CBM3_sf"/>
</dbReference>
<keyword evidence="4" id="KW-0119">Carbohydrate metabolism</keyword>
<dbReference type="InterPro" id="IPR002105">
    <property type="entry name" value="Dockerin_1_rpt"/>
</dbReference>
<keyword evidence="2 10" id="KW-0378">Hydrolase</keyword>
<dbReference type="GO" id="GO:0030245">
    <property type="term" value="P:cellulose catabolic process"/>
    <property type="evidence" value="ECO:0007669"/>
    <property type="project" value="UniProtKB-KW"/>
</dbReference>
<evidence type="ECO:0000259" key="8">
    <source>
        <dbReference type="PROSITE" id="PS51172"/>
    </source>
</evidence>
<evidence type="ECO:0000313" key="10">
    <source>
        <dbReference type="EMBL" id="CAP78918.2"/>
    </source>
</evidence>
<evidence type="ECO:0000256" key="6">
    <source>
        <dbReference type="ARBA" id="ARBA00023326"/>
    </source>
</evidence>
<organism evidence="10">
    <name type="scientific">Acetivibrio thermocellus</name>
    <name type="common">Hungateiclostridium thermocellum</name>
    <name type="synonym">Clostridium thermocellum</name>
    <dbReference type="NCBI Taxonomy" id="1515"/>
    <lineage>
        <taxon>Bacteria</taxon>
        <taxon>Bacillati</taxon>
        <taxon>Bacillota</taxon>
        <taxon>Clostridia</taxon>
        <taxon>Eubacteriales</taxon>
        <taxon>Oscillospiraceae</taxon>
        <taxon>Acetivibrio</taxon>
    </lineage>
</organism>
<evidence type="ECO:0000256" key="4">
    <source>
        <dbReference type="ARBA" id="ARBA00023277"/>
    </source>
</evidence>
<evidence type="ECO:0000256" key="3">
    <source>
        <dbReference type="ARBA" id="ARBA00023001"/>
    </source>
</evidence>
<dbReference type="Gene3D" id="2.60.40.710">
    <property type="entry name" value="Endoglucanase-like"/>
    <property type="match status" value="1"/>
</dbReference>
<sequence>MREKKIFSKRTKALIVSFVILALMVFPVGTVNISAANVEYNYAKALQYSIYFYDANMCGTGVDENGQYNWRGDCHVYDAELPLDSVNTNMSDAFIRENISVLDPDGDGKVDVSGGFHDAGDHVKFGMPEAYSGSTLGWGYYEFREQYKQTGQDQHIETILRYFNDYFMRCTFRDKDGNVVAFCYQVGDGDIDHAYWNPPEIDDMFRRGWFATKHLPSTDCVSAAAASLAVNYFNFKDTDPEYAEKSLDYAKALFDFAQKNDKEVNADGPKGYYTSSKWQDDYCWAAAWLYLATQDDNYLNELFKYYDYYAPSCWTHCWNDVWAGTACILAQIDDLYDKDSEEFENRYRQAANKSPYEPIDFWAEVAKLVENWMYGKTVTITPGGYAFLNKWGSARYNTATQFVALVYDKHHGDAPSAYSQWARSQMEYLMGNNPLNRCYIVGYSDISVKFPHHRAASGLSKCEDPDPHKYVLYGALVGGPDENDQHIDMTSDWVYNEVTIDYNAAFVGACAGLYRYFGDPSMEITPNFPPEVEISDPDNGGSYWVEAFGVDIVQSDGPKATEVTLYVRSDSRKPSKNISVRYFFDATGMSSVDPDKMEIRQLYDQTAAETDYAAKLTGPHHYKDNIYYVEISWEGFAIANSNKKYQFALGTYTWGNSWDPTDDWSYQELKIEESNYTGTPARNNRICVYDAGVLVGGIEPDGTTPQSPTPSPTPTPPQEPEFTYGDLNGDGRVNSSDLALMKRYVVKQIEKLNVPVKAADLNGDDKVNSTDYSVLKRYLLRSIEVIPIK</sequence>
<dbReference type="Gene3D" id="1.10.1330.10">
    <property type="entry name" value="Dockerin domain"/>
    <property type="match status" value="1"/>
</dbReference>
<keyword evidence="5 10" id="KW-0326">Glycosidase</keyword>
<protein>
    <submittedName>
        <fullName evidence="10">Endo-1,4-beta-glucanase</fullName>
        <ecNumber evidence="10">3.2.1.4</ecNumber>
    </submittedName>
</protein>
<dbReference type="InterPro" id="IPR001956">
    <property type="entry name" value="CBM3"/>
</dbReference>
<dbReference type="CAZy" id="GH9">
    <property type="family name" value="Glycoside Hydrolase Family 9"/>
</dbReference>
<dbReference type="PROSITE" id="PS51766">
    <property type="entry name" value="DOCKERIN"/>
    <property type="match status" value="1"/>
</dbReference>
<keyword evidence="1" id="KW-0732">Signal</keyword>
<dbReference type="InterPro" id="IPR008965">
    <property type="entry name" value="CBM2/CBM3_carb-bd_dom_sf"/>
</dbReference>
<dbReference type="InterPro" id="IPR036439">
    <property type="entry name" value="Dockerin_dom_sf"/>
</dbReference>
<dbReference type="InterPro" id="IPR012341">
    <property type="entry name" value="6hp_glycosidase-like_sf"/>
</dbReference>
<dbReference type="InterPro" id="IPR008928">
    <property type="entry name" value="6-hairpin_glycosidase_sf"/>
</dbReference>
<evidence type="ECO:0000256" key="2">
    <source>
        <dbReference type="ARBA" id="ARBA00022801"/>
    </source>
</evidence>
<feature type="compositionally biased region" description="Pro residues" evidence="7">
    <location>
        <begin position="707"/>
        <end position="719"/>
    </location>
</feature>
<dbReference type="InterPro" id="IPR016134">
    <property type="entry name" value="Dockerin_dom"/>
</dbReference>
<dbReference type="EC" id="3.2.1.4" evidence="10"/>
<evidence type="ECO:0000256" key="5">
    <source>
        <dbReference type="ARBA" id="ARBA00023295"/>
    </source>
</evidence>
<evidence type="ECO:0000259" key="9">
    <source>
        <dbReference type="PROSITE" id="PS51766"/>
    </source>
</evidence>
<feature type="domain" description="Dockerin" evidence="9">
    <location>
        <begin position="720"/>
        <end position="788"/>
    </location>
</feature>
<dbReference type="Gene3D" id="1.50.10.10">
    <property type="match status" value="1"/>
</dbReference>
<dbReference type="PROSITE" id="PS00448">
    <property type="entry name" value="CLOS_CELLULOSOME_RPT"/>
    <property type="match status" value="1"/>
</dbReference>
<keyword evidence="3" id="KW-0136">Cellulose degradation</keyword>
<evidence type="ECO:0000256" key="1">
    <source>
        <dbReference type="ARBA" id="ARBA00022729"/>
    </source>
</evidence>
<dbReference type="PROSITE" id="PS51172">
    <property type="entry name" value="CBM3"/>
    <property type="match status" value="1"/>
</dbReference>
<dbReference type="InterPro" id="IPR001701">
    <property type="entry name" value="Glyco_hydro_9"/>
</dbReference>
<dbReference type="AlphaFoldDB" id="B0JFE7"/>
<dbReference type="PANTHER" id="PTHR22298">
    <property type="entry name" value="ENDO-1,4-BETA-GLUCANASE"/>
    <property type="match status" value="1"/>
</dbReference>
<dbReference type="SUPFAM" id="SSF63446">
    <property type="entry name" value="Type I dockerin domain"/>
    <property type="match status" value="1"/>
</dbReference>
<name>B0JFE7_ACETH</name>
<dbReference type="Pfam" id="PF00404">
    <property type="entry name" value="Dockerin_1"/>
    <property type="match status" value="1"/>
</dbReference>
<dbReference type="CDD" id="cd14256">
    <property type="entry name" value="Dockerin_I"/>
    <property type="match status" value="1"/>
</dbReference>
<dbReference type="CAZy" id="CBM3">
    <property type="family name" value="Carbohydrate-Binding Module Family 3"/>
</dbReference>
<gene>
    <name evidence="10" type="primary">lecB</name>
</gene>
<dbReference type="GO" id="GO:0008810">
    <property type="term" value="F:cellulase activity"/>
    <property type="evidence" value="ECO:0007669"/>
    <property type="project" value="UniProtKB-EC"/>
</dbReference>
<dbReference type="FunFam" id="1.10.1330.10:FF:000001">
    <property type="entry name" value="Endoglucanase D"/>
    <property type="match status" value="1"/>
</dbReference>
<keyword evidence="6" id="KW-0624">Polysaccharide degradation</keyword>
<reference evidence="10" key="1">
    <citation type="submission" date="2010-01" db="EMBL/GenBank/DDBJ databases">
        <title>New subunits in the cellulosome of C. thermocellum.</title>
        <authorList>
            <person name="Zverlov V.V."/>
            <person name="Schwarz W.H."/>
        </authorList>
    </citation>
    <scope>NUCLEOTIDE SEQUENCE</scope>
    <source>
        <strain evidence="10">F7</strain>
    </source>
</reference>
<dbReference type="SUPFAM" id="SSF48208">
    <property type="entry name" value="Six-hairpin glycosidases"/>
    <property type="match status" value="1"/>
</dbReference>
<dbReference type="Pfam" id="PF00759">
    <property type="entry name" value="Glyco_hydro_9"/>
    <property type="match status" value="1"/>
</dbReference>